<organism evidence="1">
    <name type="scientific">Culex pipiens</name>
    <name type="common">House mosquito</name>
    <dbReference type="NCBI Taxonomy" id="7175"/>
    <lineage>
        <taxon>Eukaryota</taxon>
        <taxon>Metazoa</taxon>
        <taxon>Ecdysozoa</taxon>
        <taxon>Arthropoda</taxon>
        <taxon>Hexapoda</taxon>
        <taxon>Insecta</taxon>
        <taxon>Pterygota</taxon>
        <taxon>Neoptera</taxon>
        <taxon>Endopterygota</taxon>
        <taxon>Diptera</taxon>
        <taxon>Nematocera</taxon>
        <taxon>Culicoidea</taxon>
        <taxon>Culicidae</taxon>
        <taxon>Culicinae</taxon>
        <taxon>Culicini</taxon>
        <taxon>Culex</taxon>
        <taxon>Culex</taxon>
    </lineage>
</organism>
<protein>
    <submittedName>
        <fullName evidence="1">(northern house mosquito) hypothetical protein</fullName>
    </submittedName>
</protein>
<dbReference type="EMBL" id="HBUE01025850">
    <property type="protein sequence ID" value="CAG6454359.1"/>
    <property type="molecule type" value="Transcribed_RNA"/>
</dbReference>
<accession>A0A8D8AC49</accession>
<proteinExistence type="predicted"/>
<evidence type="ECO:0000313" key="1">
    <source>
        <dbReference type="EMBL" id="CAG6454359.1"/>
    </source>
</evidence>
<name>A0A8D8AC49_CULPI</name>
<reference evidence="1" key="1">
    <citation type="submission" date="2021-05" db="EMBL/GenBank/DDBJ databases">
        <authorList>
            <person name="Alioto T."/>
            <person name="Alioto T."/>
            <person name="Gomez Garrido J."/>
        </authorList>
    </citation>
    <scope>NUCLEOTIDE SEQUENCE</scope>
</reference>
<dbReference type="AlphaFoldDB" id="A0A8D8AC49"/>
<sequence length="111" mass="13345">MLLGKVKHIYLENAFNIFKFMNKPEQQFREFLNTKNCLQVLNHDYPYSDCKTAFALAKLYHAFFLKSILNKYFIIQKKVLFGGILEFYHQITDKHMNISLNFHQSEFKRSI</sequence>